<accession>A0A1J4JX12</accession>
<dbReference type="PANTHER" id="PTHR22916">
    <property type="entry name" value="GLYCOSYLTRANSFERASE"/>
    <property type="match status" value="1"/>
</dbReference>
<proteinExistence type="predicted"/>
<comment type="function">
    <text evidence="1">Dolichyl-phosphate beta-glucosyltransferase involved in the glycosylation of glycoproteins through the synthesis of dolichyl beta-D-glucosyl phosphate which serves as a sugar donor for transfer of three glucose residues to the Man-9-GlcNAc-2-PP-dolichol precursor to N-glycans.</text>
</comment>
<dbReference type="Proteomes" id="UP000179807">
    <property type="component" value="Unassembled WGS sequence"/>
</dbReference>
<evidence type="ECO:0000259" key="3">
    <source>
        <dbReference type="Pfam" id="PF00535"/>
    </source>
</evidence>
<evidence type="ECO:0000256" key="1">
    <source>
        <dbReference type="ARBA" id="ARBA00003301"/>
    </source>
</evidence>
<dbReference type="PANTHER" id="PTHR22916:SF3">
    <property type="entry name" value="UDP-GLCNAC:BETAGAL BETA-1,3-N-ACETYLGLUCOSAMINYLTRANSFERASE-LIKE PROTEIN 1"/>
    <property type="match status" value="1"/>
</dbReference>
<gene>
    <name evidence="4" type="ORF">TRFO_07369</name>
</gene>
<keyword evidence="2" id="KW-0812">Transmembrane</keyword>
<evidence type="ECO:0000256" key="2">
    <source>
        <dbReference type="SAM" id="Phobius"/>
    </source>
</evidence>
<keyword evidence="2" id="KW-1133">Transmembrane helix</keyword>
<keyword evidence="2" id="KW-0472">Membrane</keyword>
<dbReference type="RefSeq" id="XP_068354949.1">
    <property type="nucleotide sequence ID" value="XM_068493639.1"/>
</dbReference>
<dbReference type="AlphaFoldDB" id="A0A1J4JX12"/>
<dbReference type="InterPro" id="IPR029044">
    <property type="entry name" value="Nucleotide-diphossugar_trans"/>
</dbReference>
<comment type="caution">
    <text evidence="4">The sequence shown here is derived from an EMBL/GenBank/DDBJ whole genome shotgun (WGS) entry which is preliminary data.</text>
</comment>
<dbReference type="GeneID" id="94828343"/>
<sequence>MRYFPNKKLHEFLAFIIIITGIIQCFLSNITPPKLLTIVGIIPISIVIPIFNRENYLNRSLYTAIHQTLRNVEIVCIDDCSTDNSVHFIINIMKKDKRIKLVRNLYNQGTSLTRLNGVYYSNGEYIMSLDPDDLLYLNAAELNYQYAKKAYADVLEYRIKYKSSQLYDRNWFPCRRNYTKREKLLKKFTTFRMNWNVCKRIIRRSIYLKAGDFLRPYISGRKINVADDLIQCGMIYFFTQRLICTKIMTYIYLVNKTDNSESELFQSRVQNKIQVLYGKALIQYFYKNRGRLETCSFDTFLGQGSNLEYYNKITPISNKTHTFECISNHKEIGYLKNDLLGVCLMYNVS</sequence>
<reference evidence="4" key="1">
    <citation type="submission" date="2016-10" db="EMBL/GenBank/DDBJ databases">
        <authorList>
            <person name="Benchimol M."/>
            <person name="Almeida L.G."/>
            <person name="Vasconcelos A.T."/>
            <person name="Perreira-Neves A."/>
            <person name="Rosa I.A."/>
            <person name="Tasca T."/>
            <person name="Bogo M.R."/>
            <person name="de Souza W."/>
        </authorList>
    </citation>
    <scope>NUCLEOTIDE SEQUENCE [LARGE SCALE GENOMIC DNA]</scope>
    <source>
        <strain evidence="4">K</strain>
    </source>
</reference>
<feature type="transmembrane region" description="Helical" evidence="2">
    <location>
        <begin position="35"/>
        <end position="52"/>
    </location>
</feature>
<dbReference type="SUPFAM" id="SSF53448">
    <property type="entry name" value="Nucleotide-diphospho-sugar transferases"/>
    <property type="match status" value="1"/>
</dbReference>
<feature type="domain" description="Glycosyltransferase 2-like" evidence="3">
    <location>
        <begin position="45"/>
        <end position="197"/>
    </location>
</feature>
<organism evidence="4 5">
    <name type="scientific">Tritrichomonas foetus</name>
    <dbReference type="NCBI Taxonomy" id="1144522"/>
    <lineage>
        <taxon>Eukaryota</taxon>
        <taxon>Metamonada</taxon>
        <taxon>Parabasalia</taxon>
        <taxon>Tritrichomonadida</taxon>
        <taxon>Tritrichomonadidae</taxon>
        <taxon>Tritrichomonas</taxon>
    </lineage>
</organism>
<evidence type="ECO:0000313" key="5">
    <source>
        <dbReference type="Proteomes" id="UP000179807"/>
    </source>
</evidence>
<dbReference type="VEuPathDB" id="TrichDB:TRFO_07369"/>
<keyword evidence="5" id="KW-1185">Reference proteome</keyword>
<dbReference type="Pfam" id="PF00535">
    <property type="entry name" value="Glycos_transf_2"/>
    <property type="match status" value="1"/>
</dbReference>
<dbReference type="CDD" id="cd00761">
    <property type="entry name" value="Glyco_tranf_GTA_type"/>
    <property type="match status" value="1"/>
</dbReference>
<dbReference type="GO" id="GO:0016758">
    <property type="term" value="F:hexosyltransferase activity"/>
    <property type="evidence" value="ECO:0007669"/>
    <property type="project" value="UniProtKB-ARBA"/>
</dbReference>
<evidence type="ECO:0000313" key="4">
    <source>
        <dbReference type="EMBL" id="OHT01813.1"/>
    </source>
</evidence>
<dbReference type="EMBL" id="MLAK01000893">
    <property type="protein sequence ID" value="OHT01813.1"/>
    <property type="molecule type" value="Genomic_DNA"/>
</dbReference>
<keyword evidence="4" id="KW-0808">Transferase</keyword>
<dbReference type="Gene3D" id="3.90.550.10">
    <property type="entry name" value="Spore Coat Polysaccharide Biosynthesis Protein SpsA, Chain A"/>
    <property type="match status" value="1"/>
</dbReference>
<name>A0A1J4JX12_9EUKA</name>
<keyword evidence="4" id="KW-0328">Glycosyltransferase</keyword>
<dbReference type="InterPro" id="IPR001173">
    <property type="entry name" value="Glyco_trans_2-like"/>
</dbReference>
<protein>
    <submittedName>
        <fullName evidence="4">Lipooligosaccharide biosynthesis galactosyltransferase</fullName>
    </submittedName>
</protein>
<feature type="transmembrane region" description="Helical" evidence="2">
    <location>
        <begin position="12"/>
        <end position="29"/>
    </location>
</feature>